<dbReference type="PRINTS" id="PR00081">
    <property type="entry name" value="GDHRDH"/>
</dbReference>
<accession>E8MAC8</accession>
<proteinExistence type="predicted"/>
<protein>
    <submittedName>
        <fullName evidence="1">C factor cell-cell signaling protein</fullName>
    </submittedName>
</protein>
<dbReference type="InterPro" id="IPR002347">
    <property type="entry name" value="SDR_fam"/>
</dbReference>
<dbReference type="Proteomes" id="UP000006228">
    <property type="component" value="Unassembled WGS sequence"/>
</dbReference>
<sequence length="235" mass="25735">MNILVIGGNGGIGQAIVAALSQRSTPTKVFATYNRHVPQTTNDEVTWYKLDVSQESSVAELAQRFDHLDWIINCVGMLHTESQGPEKNLSSVDPAFFLHNVAINSLPTLLIAKHFQTVLKRSVRPCLATISAKVGSISDNQLGGWYSYRASKAALNMAIKGISIEWSRVMPQSVVVALHPGTTDTALSKPFQTNVPAGKLFTPERVANDLLKVLVSLTREDTGQFITYDGERLAW</sequence>
<dbReference type="PANTHER" id="PTHR43544">
    <property type="entry name" value="SHORT-CHAIN DEHYDROGENASE/REDUCTASE"/>
    <property type="match status" value="1"/>
</dbReference>
<dbReference type="InterPro" id="IPR036291">
    <property type="entry name" value="NAD(P)-bd_dom_sf"/>
</dbReference>
<dbReference type="GO" id="GO:0016491">
    <property type="term" value="F:oxidoreductase activity"/>
    <property type="evidence" value="ECO:0007669"/>
    <property type="project" value="TreeGrafter"/>
</dbReference>
<evidence type="ECO:0000313" key="2">
    <source>
        <dbReference type="Proteomes" id="UP000006228"/>
    </source>
</evidence>
<dbReference type="Pfam" id="PF00106">
    <property type="entry name" value="adh_short"/>
    <property type="match status" value="1"/>
</dbReference>
<dbReference type="eggNOG" id="COG1028">
    <property type="taxonomic scope" value="Bacteria"/>
</dbReference>
<name>E8MAC8_PHOS4</name>
<dbReference type="InterPro" id="IPR051468">
    <property type="entry name" value="Fungal_SecMetab_SDRs"/>
</dbReference>
<dbReference type="GeneID" id="95570529"/>
<dbReference type="NCBIfam" id="NF006532">
    <property type="entry name" value="PRK09009.1"/>
    <property type="match status" value="1"/>
</dbReference>
<reference evidence="1 2" key="1">
    <citation type="journal article" date="2012" name="Int. J. Syst. Evol. Microbiol.">
        <title>Vibrio caribbeanicus sp. nov., isolated from the marine sponge Scleritoderma cyanea.</title>
        <authorList>
            <person name="Hoffmann M."/>
            <person name="Monday S.R."/>
            <person name="Allard M.W."/>
            <person name="Strain E.A."/>
            <person name="Whittaker P."/>
            <person name="Naum M."/>
            <person name="McCarthy P.J."/>
            <person name="Lopez J.V."/>
            <person name="Fischer M."/>
            <person name="Brown E.W."/>
        </authorList>
    </citation>
    <scope>NUCLEOTIDE SEQUENCE [LARGE SCALE GENOMIC DNA]</scope>
    <source>
        <strain evidence="2">DSMZ 21326</strain>
    </source>
</reference>
<dbReference type="RefSeq" id="WP_008079301.1">
    <property type="nucleotide sequence ID" value="NZ_AEVT01000093.1"/>
</dbReference>
<dbReference type="SUPFAM" id="SSF51735">
    <property type="entry name" value="NAD(P)-binding Rossmann-fold domains"/>
    <property type="match status" value="1"/>
</dbReference>
<dbReference type="AlphaFoldDB" id="E8MAC8"/>
<dbReference type="EMBL" id="AEVT01000093">
    <property type="protein sequence ID" value="EGA69077.1"/>
    <property type="molecule type" value="Genomic_DNA"/>
</dbReference>
<dbReference type="PANTHER" id="PTHR43544:SF12">
    <property type="entry name" value="NAD(P)-BINDING ROSSMANN-FOLD SUPERFAMILY PROTEIN"/>
    <property type="match status" value="1"/>
</dbReference>
<comment type="caution">
    <text evidence="1">The sequence shown here is derived from an EMBL/GenBank/DDBJ whole genome shotgun (WGS) entry which is preliminary data.</text>
</comment>
<organism evidence="1 2">
    <name type="scientific">Vibrio sinaloensis DSM 21326</name>
    <dbReference type="NCBI Taxonomy" id="945550"/>
    <lineage>
        <taxon>Bacteria</taxon>
        <taxon>Pseudomonadati</taxon>
        <taxon>Pseudomonadota</taxon>
        <taxon>Gammaproteobacteria</taxon>
        <taxon>Vibrionales</taxon>
        <taxon>Vibrionaceae</taxon>
        <taxon>Vibrio</taxon>
        <taxon>Vibrio oreintalis group</taxon>
    </lineage>
</organism>
<gene>
    <name evidence="1" type="ORF">VISI1226_07218</name>
</gene>
<evidence type="ECO:0000313" key="1">
    <source>
        <dbReference type="EMBL" id="EGA69077.1"/>
    </source>
</evidence>
<dbReference type="GO" id="GO:0005737">
    <property type="term" value="C:cytoplasm"/>
    <property type="evidence" value="ECO:0007669"/>
    <property type="project" value="TreeGrafter"/>
</dbReference>
<dbReference type="OrthoDB" id="9785826at2"/>
<dbReference type="Gene3D" id="3.40.50.720">
    <property type="entry name" value="NAD(P)-binding Rossmann-like Domain"/>
    <property type="match status" value="1"/>
</dbReference>